<keyword evidence="3 4" id="KW-0472">Membrane</keyword>
<keyword evidence="6" id="KW-0813">Transport</keyword>
<evidence type="ECO:0000313" key="6">
    <source>
        <dbReference type="EMBL" id="AEV92017.1"/>
    </source>
</evidence>
<dbReference type="Gene3D" id="1.20.1250.20">
    <property type="entry name" value="MFS general substrate transporter like domains"/>
    <property type="match status" value="1"/>
</dbReference>
<evidence type="ECO:0000259" key="5">
    <source>
        <dbReference type="PROSITE" id="PS50850"/>
    </source>
</evidence>
<evidence type="ECO:0000313" key="7">
    <source>
        <dbReference type="Proteomes" id="UP000005443"/>
    </source>
</evidence>
<keyword evidence="1 4" id="KW-0812">Transmembrane</keyword>
<dbReference type="SUPFAM" id="SSF103473">
    <property type="entry name" value="MFS general substrate transporter"/>
    <property type="match status" value="1"/>
</dbReference>
<dbReference type="EMBL" id="CP002428">
    <property type="protein sequence ID" value="AEV92017.1"/>
    <property type="molecule type" value="Genomic_DNA"/>
</dbReference>
<evidence type="ECO:0000256" key="3">
    <source>
        <dbReference type="ARBA" id="ARBA00023136"/>
    </source>
</evidence>
<gene>
    <name evidence="6" type="ordered locus">Rsl_444</name>
</gene>
<keyword evidence="6" id="KW-0762">Sugar transport</keyword>
<name>A0ABN4A6Y0_RICS1</name>
<dbReference type="InterPro" id="IPR036259">
    <property type="entry name" value="MFS_trans_sf"/>
</dbReference>
<dbReference type="InterPro" id="IPR020846">
    <property type="entry name" value="MFS_dom"/>
</dbReference>
<feature type="domain" description="Major facilitator superfamily (MFS) profile" evidence="5">
    <location>
        <begin position="1"/>
        <end position="146"/>
    </location>
</feature>
<dbReference type="RefSeq" id="WP_014273322.1">
    <property type="nucleotide sequence ID" value="NC_016639.1"/>
</dbReference>
<keyword evidence="7" id="KW-1185">Reference proteome</keyword>
<sequence>MIACRMAQGMSSMGKVIGADVYLTEFIKPPVQYPTVATLDSFCILGGFGALCLASLVTSFGFSWRIAFLIGAGITIVGVIGRTSLRETLEFVDAKRYLRKTLEQANIDPKKISNIKTIIAFFLLDCTGPVAFYVSYIYCANILKIL</sequence>
<protein>
    <submittedName>
        <fullName evidence="6">MFS-type sugar transporter</fullName>
    </submittedName>
</protein>
<evidence type="ECO:0000256" key="1">
    <source>
        <dbReference type="ARBA" id="ARBA00022692"/>
    </source>
</evidence>
<proteinExistence type="predicted"/>
<keyword evidence="2 4" id="KW-1133">Transmembrane helix</keyword>
<dbReference type="Proteomes" id="UP000005443">
    <property type="component" value="Chromosome"/>
</dbReference>
<organism evidence="6 7">
    <name type="scientific">Rickettsia slovaca (strain 13-B)</name>
    <dbReference type="NCBI Taxonomy" id="941638"/>
    <lineage>
        <taxon>Bacteria</taxon>
        <taxon>Pseudomonadati</taxon>
        <taxon>Pseudomonadota</taxon>
        <taxon>Alphaproteobacteria</taxon>
        <taxon>Rickettsiales</taxon>
        <taxon>Rickettsiaceae</taxon>
        <taxon>Rickettsieae</taxon>
        <taxon>Rickettsia</taxon>
        <taxon>spotted fever group</taxon>
    </lineage>
</organism>
<feature type="transmembrane region" description="Helical" evidence="4">
    <location>
        <begin position="118"/>
        <end position="138"/>
    </location>
</feature>
<feature type="transmembrane region" description="Helical" evidence="4">
    <location>
        <begin position="62"/>
        <end position="81"/>
    </location>
</feature>
<reference evidence="6 7" key="1">
    <citation type="journal article" date="2012" name="J. Bacteriol.">
        <title>Complete genome sequence of Rickettsia slovaca, the agent of tick-borne lymphadenitis.</title>
        <authorList>
            <person name="Fournier P.E."/>
            <person name="El Karkouri K."/>
            <person name="Robert C."/>
            <person name="Medigue C."/>
            <person name="Raoult D."/>
        </authorList>
    </citation>
    <scope>NUCLEOTIDE SEQUENCE [LARGE SCALE GENOMIC DNA]</scope>
    <source>
        <strain evidence="6 7">13-B</strain>
    </source>
</reference>
<evidence type="ECO:0000256" key="4">
    <source>
        <dbReference type="SAM" id="Phobius"/>
    </source>
</evidence>
<accession>A0ABN4A6Y0</accession>
<feature type="transmembrane region" description="Helical" evidence="4">
    <location>
        <begin position="36"/>
        <end position="56"/>
    </location>
</feature>
<evidence type="ECO:0000256" key="2">
    <source>
        <dbReference type="ARBA" id="ARBA00022989"/>
    </source>
</evidence>
<dbReference type="PROSITE" id="PS50850">
    <property type="entry name" value="MFS"/>
    <property type="match status" value="1"/>
</dbReference>